<dbReference type="InterPro" id="IPR055170">
    <property type="entry name" value="GFO_IDH_MocA-like_dom"/>
</dbReference>
<gene>
    <name evidence="4" type="ORF">OS242_08265</name>
</gene>
<dbReference type="InterPro" id="IPR000683">
    <property type="entry name" value="Gfo/Idh/MocA-like_OxRdtase_N"/>
</dbReference>
<evidence type="ECO:0000256" key="1">
    <source>
        <dbReference type="ARBA" id="ARBA00023002"/>
    </source>
</evidence>
<dbReference type="Proteomes" id="UP001208017">
    <property type="component" value="Unassembled WGS sequence"/>
</dbReference>
<evidence type="ECO:0000259" key="2">
    <source>
        <dbReference type="Pfam" id="PF01408"/>
    </source>
</evidence>
<protein>
    <submittedName>
        <fullName evidence="4">Gfo/Idh/MocA family oxidoreductase</fullName>
    </submittedName>
</protein>
<evidence type="ECO:0000313" key="4">
    <source>
        <dbReference type="EMBL" id="MCX7569957.1"/>
    </source>
</evidence>
<keyword evidence="5" id="KW-1185">Reference proteome</keyword>
<dbReference type="SUPFAM" id="SSF51735">
    <property type="entry name" value="NAD(P)-binding Rossmann-fold domains"/>
    <property type="match status" value="1"/>
</dbReference>
<keyword evidence="1" id="KW-0560">Oxidoreductase</keyword>
<dbReference type="Pfam" id="PF22725">
    <property type="entry name" value="GFO_IDH_MocA_C3"/>
    <property type="match status" value="1"/>
</dbReference>
<feature type="domain" description="GFO/IDH/MocA-like oxidoreductase" evidence="3">
    <location>
        <begin position="134"/>
        <end position="254"/>
    </location>
</feature>
<dbReference type="EMBL" id="JAPMLT010000003">
    <property type="protein sequence ID" value="MCX7569957.1"/>
    <property type="molecule type" value="Genomic_DNA"/>
</dbReference>
<evidence type="ECO:0000259" key="3">
    <source>
        <dbReference type="Pfam" id="PF22725"/>
    </source>
</evidence>
<dbReference type="Gene3D" id="3.30.360.10">
    <property type="entry name" value="Dihydrodipicolinate Reductase, domain 2"/>
    <property type="match status" value="1"/>
</dbReference>
<feature type="domain" description="Gfo/Idh/MocA-like oxidoreductase N-terminal" evidence="2">
    <location>
        <begin position="6"/>
        <end position="123"/>
    </location>
</feature>
<comment type="caution">
    <text evidence="4">The sequence shown here is derived from an EMBL/GenBank/DDBJ whole genome shotgun (WGS) entry which is preliminary data.</text>
</comment>
<dbReference type="Pfam" id="PF01408">
    <property type="entry name" value="GFO_IDH_MocA"/>
    <property type="match status" value="1"/>
</dbReference>
<name>A0ABT3WZ76_9BACL</name>
<dbReference type="PANTHER" id="PTHR43818">
    <property type="entry name" value="BCDNA.GH03377"/>
    <property type="match status" value="1"/>
</dbReference>
<dbReference type="InterPro" id="IPR050463">
    <property type="entry name" value="Gfo/Idh/MocA_oxidrdct_glycsds"/>
</dbReference>
<dbReference type="PANTHER" id="PTHR43818:SF11">
    <property type="entry name" value="BCDNA.GH03377"/>
    <property type="match status" value="1"/>
</dbReference>
<dbReference type="RefSeq" id="WP_267151205.1">
    <property type="nucleotide sequence ID" value="NZ_JAPMLT010000003.1"/>
</dbReference>
<proteinExistence type="predicted"/>
<evidence type="ECO:0000313" key="5">
    <source>
        <dbReference type="Proteomes" id="UP001208017"/>
    </source>
</evidence>
<accession>A0ABT3WZ76</accession>
<organism evidence="4 5">
    <name type="scientific">Tumebacillus lacus</name>
    <dbReference type="NCBI Taxonomy" id="2995335"/>
    <lineage>
        <taxon>Bacteria</taxon>
        <taxon>Bacillati</taxon>
        <taxon>Bacillota</taxon>
        <taxon>Bacilli</taxon>
        <taxon>Bacillales</taxon>
        <taxon>Alicyclobacillaceae</taxon>
        <taxon>Tumebacillus</taxon>
    </lineage>
</organism>
<dbReference type="SUPFAM" id="SSF55347">
    <property type="entry name" value="Glyceraldehyde-3-phosphate dehydrogenase-like, C-terminal domain"/>
    <property type="match status" value="1"/>
</dbReference>
<sequence length="323" mass="35391">MTEKKVRVGVVGLGVMGVRLLEKMAVHPRMTVQAVCDTSAERVEATLARLDGARGFAQWHELVADTGLDLIYVAVPPKFHHSIVLGALATGKHVLCEKPLANSLEEAREMRDRALAAGVAHAMNFPTYYKNVFADLAARVRRGDLGTLRRIEVTTRFPQWPRPWQQVPWLGQREQGGFVREVVPHYLHMIRTLFGPFAGVQGEIEYPADPLLCETGITAQLRLADGTKVLLDGFSGAAEREHVGLKLYGTEGTLALENWNVLRAGGVGEGLSDVAVEERDPHVALLDELVKAASGQDADLIGFDIGYEIQEVLDTLLEVSTAR</sequence>
<dbReference type="Gene3D" id="3.40.50.720">
    <property type="entry name" value="NAD(P)-binding Rossmann-like Domain"/>
    <property type="match status" value="1"/>
</dbReference>
<reference evidence="4 5" key="1">
    <citation type="submission" date="2022-11" db="EMBL/GenBank/DDBJ databases">
        <title>Study of microbial diversity in lake waters.</title>
        <authorList>
            <person name="Zhang J."/>
        </authorList>
    </citation>
    <scope>NUCLEOTIDE SEQUENCE [LARGE SCALE GENOMIC DNA]</scope>
    <source>
        <strain evidence="4 5">DT12</strain>
    </source>
</reference>
<dbReference type="InterPro" id="IPR036291">
    <property type="entry name" value="NAD(P)-bd_dom_sf"/>
</dbReference>